<feature type="compositionally biased region" description="Basic and acidic residues" evidence="1">
    <location>
        <begin position="55"/>
        <end position="84"/>
    </location>
</feature>
<gene>
    <name evidence="2" type="ORF">AVDCRST_MAG68-3759</name>
</gene>
<feature type="non-terminal residue" evidence="2">
    <location>
        <position position="411"/>
    </location>
</feature>
<dbReference type="EMBL" id="CADCTW010000176">
    <property type="protein sequence ID" value="CAA9352483.1"/>
    <property type="molecule type" value="Genomic_DNA"/>
</dbReference>
<feature type="compositionally biased region" description="Low complexity" evidence="1">
    <location>
        <begin position="303"/>
        <end position="323"/>
    </location>
</feature>
<feature type="compositionally biased region" description="Low complexity" evidence="1">
    <location>
        <begin position="129"/>
        <end position="138"/>
    </location>
</feature>
<name>A0A6J4M8C7_9BACT</name>
<feature type="region of interest" description="Disordered" evidence="1">
    <location>
        <begin position="209"/>
        <end position="411"/>
    </location>
</feature>
<evidence type="ECO:0000313" key="2">
    <source>
        <dbReference type="EMBL" id="CAA9352483.1"/>
    </source>
</evidence>
<feature type="compositionally biased region" description="Basic residues" evidence="1">
    <location>
        <begin position="176"/>
        <end position="186"/>
    </location>
</feature>
<sequence length="411" mass="42291">GRARPDIFGAQSIHTSNENAPVPARRTRGALRSVVRRRAPGAGERPCAAEAGGRCGRDTNPPREAGRGAAERGEVGADHGRGGERAGQPLPHRAGARGAGGAARADAAGPRALLAGDDRWALGAEHRGGAPLAAGARGTARDRRGGFGDDGAAGGAGGDARHGGAPARAPPGGRARAVHPHPVRHLRAGPAGVLVLRVADGAAHRDLPLQRRGAAPAQPGRQAGQPPGRRQHRRPPGEDDGRARARPHRRAVGVGERALRARDERGGAHPLPLPHHAGRDVRSLAAGRFRRRVDPREPVVALPAAHPGARAGRPPGRAHPAGPQQRGGQGVDEPVGAALRHPRDEVARDDRLRDLRGVRAAHQLGRALPEPPGAGGHAGALPRHAPRRGAADRRTAARRPARHGGPGAAPL</sequence>
<accession>A0A6J4M8C7</accession>
<protein>
    <submittedName>
        <fullName evidence="2">Uncharacterized protein</fullName>
    </submittedName>
</protein>
<feature type="region of interest" description="Disordered" evidence="1">
    <location>
        <begin position="1"/>
        <end position="110"/>
    </location>
</feature>
<evidence type="ECO:0000256" key="1">
    <source>
        <dbReference type="SAM" id="MobiDB-lite"/>
    </source>
</evidence>
<dbReference type="AlphaFoldDB" id="A0A6J4M8C7"/>
<feature type="compositionally biased region" description="Basic and acidic residues" evidence="1">
    <location>
        <begin position="257"/>
        <end position="267"/>
    </location>
</feature>
<feature type="compositionally biased region" description="Gly residues" evidence="1">
    <location>
        <begin position="148"/>
        <end position="158"/>
    </location>
</feature>
<feature type="compositionally biased region" description="Low complexity" evidence="1">
    <location>
        <begin position="210"/>
        <end position="228"/>
    </location>
</feature>
<feature type="region of interest" description="Disordered" evidence="1">
    <location>
        <begin position="126"/>
        <end position="186"/>
    </location>
</feature>
<reference evidence="2" key="1">
    <citation type="submission" date="2020-02" db="EMBL/GenBank/DDBJ databases">
        <authorList>
            <person name="Meier V. D."/>
        </authorList>
    </citation>
    <scope>NUCLEOTIDE SEQUENCE</scope>
    <source>
        <strain evidence="2">AVDCRST_MAG68</strain>
    </source>
</reference>
<feature type="compositionally biased region" description="Basic residues" evidence="1">
    <location>
        <begin position="25"/>
        <end position="39"/>
    </location>
</feature>
<proteinExistence type="predicted"/>
<feature type="non-terminal residue" evidence="2">
    <location>
        <position position="1"/>
    </location>
</feature>
<feature type="compositionally biased region" description="Low complexity" evidence="1">
    <location>
        <begin position="163"/>
        <end position="175"/>
    </location>
</feature>
<organism evidence="2">
    <name type="scientific">uncultured Gemmatimonadota bacterium</name>
    <dbReference type="NCBI Taxonomy" id="203437"/>
    <lineage>
        <taxon>Bacteria</taxon>
        <taxon>Pseudomonadati</taxon>
        <taxon>Gemmatimonadota</taxon>
        <taxon>environmental samples</taxon>
    </lineage>
</organism>
<feature type="compositionally biased region" description="Basic and acidic residues" evidence="1">
    <location>
        <begin position="341"/>
        <end position="357"/>
    </location>
</feature>